<comment type="caution">
    <text evidence="2">The sequence shown here is derived from an EMBL/GenBank/DDBJ whole genome shotgun (WGS) entry which is preliminary data.</text>
</comment>
<gene>
    <name evidence="2" type="ORF">KC614_03860</name>
</gene>
<sequence length="257" mass="28674">MNVPAKNNEKLSNVLDAVNANEELQTLWEAINVNAVTRMGMTDHGPVHFQIVANIALRIMRILHAEGIEMSAERDHEGFTYEDSEVIVFLASITHDLGMSIQRKGHEEMSLFLANRLLHELLADVYATKERTIIISETLHAIISHRSDGKPLTLEAGIVRVADALDMTEGRSRISFDAGLVDIHLVSHNAIKEIRIEQGETKPIHIVVEMNNSAGIFQIDGLFNEKIKGSGLEKYLSLSATNLGETEKKIIQDYEIE</sequence>
<reference evidence="2" key="1">
    <citation type="submission" date="2020-04" db="EMBL/GenBank/DDBJ databases">
        <authorList>
            <person name="Zhang T."/>
        </authorList>
    </citation>
    <scope>NUCLEOTIDE SEQUENCE</scope>
    <source>
        <strain evidence="2">HKST-UBA03</strain>
    </source>
</reference>
<evidence type="ECO:0000313" key="3">
    <source>
        <dbReference type="Proteomes" id="UP000751518"/>
    </source>
</evidence>
<dbReference type="Proteomes" id="UP000751518">
    <property type="component" value="Unassembled WGS sequence"/>
</dbReference>
<dbReference type="PANTHER" id="PTHR40517">
    <property type="entry name" value="METAL-DEPENDENT PHOSPHOHYDROLASE, HD SUPERFAMILY-RELATED"/>
    <property type="match status" value="1"/>
</dbReference>
<evidence type="ECO:0000259" key="1">
    <source>
        <dbReference type="Pfam" id="PF01966"/>
    </source>
</evidence>
<dbReference type="Pfam" id="PF01966">
    <property type="entry name" value="HD"/>
    <property type="match status" value="1"/>
</dbReference>
<accession>A0A955LKA5</accession>
<dbReference type="InterPro" id="IPR006674">
    <property type="entry name" value="HD_domain"/>
</dbReference>
<reference evidence="2" key="2">
    <citation type="journal article" date="2021" name="Microbiome">
        <title>Successional dynamics and alternative stable states in a saline activated sludge microbial community over 9 years.</title>
        <authorList>
            <person name="Wang Y."/>
            <person name="Ye J."/>
            <person name="Ju F."/>
            <person name="Liu L."/>
            <person name="Boyd J.A."/>
            <person name="Deng Y."/>
            <person name="Parks D.H."/>
            <person name="Jiang X."/>
            <person name="Yin X."/>
            <person name="Woodcroft B.J."/>
            <person name="Tyson G.W."/>
            <person name="Hugenholtz P."/>
            <person name="Polz M.F."/>
            <person name="Zhang T."/>
        </authorList>
    </citation>
    <scope>NUCLEOTIDE SEQUENCE</scope>
    <source>
        <strain evidence="2">HKST-UBA03</strain>
    </source>
</reference>
<feature type="domain" description="HD" evidence="1">
    <location>
        <begin position="50"/>
        <end position="167"/>
    </location>
</feature>
<organism evidence="2 3">
    <name type="scientific">candidate division WWE3 bacterium</name>
    <dbReference type="NCBI Taxonomy" id="2053526"/>
    <lineage>
        <taxon>Bacteria</taxon>
        <taxon>Katanobacteria</taxon>
    </lineage>
</organism>
<proteinExistence type="predicted"/>
<dbReference type="PANTHER" id="PTHR40517:SF1">
    <property type="entry name" value="METAL-DEPENDENT PHOSPHOHYDROLASE, HD SUPERFAMILY-RELATED"/>
    <property type="match status" value="1"/>
</dbReference>
<evidence type="ECO:0000313" key="2">
    <source>
        <dbReference type="EMBL" id="MCA9392312.1"/>
    </source>
</evidence>
<name>A0A955LKA5_UNCKA</name>
<protein>
    <submittedName>
        <fullName evidence="2">HD domain-containing protein</fullName>
    </submittedName>
</protein>
<dbReference type="SUPFAM" id="SSF109604">
    <property type="entry name" value="HD-domain/PDEase-like"/>
    <property type="match status" value="1"/>
</dbReference>
<dbReference type="AlphaFoldDB" id="A0A955LKA5"/>
<dbReference type="EMBL" id="JAGQKZ010000037">
    <property type="protein sequence ID" value="MCA9392312.1"/>
    <property type="molecule type" value="Genomic_DNA"/>
</dbReference>
<dbReference type="InterPro" id="IPR039967">
    <property type="entry name" value="MJ1020-like"/>
</dbReference>
<dbReference type="Gene3D" id="1.10.3210.10">
    <property type="entry name" value="Hypothetical protein af1432"/>
    <property type="match status" value="1"/>
</dbReference>